<dbReference type="RefSeq" id="WP_163672893.1">
    <property type="nucleotide sequence ID" value="NZ_AP022570.1"/>
</dbReference>
<proteinExistence type="predicted"/>
<feature type="transmembrane region" description="Helical" evidence="1">
    <location>
        <begin position="67"/>
        <end position="91"/>
    </location>
</feature>
<accession>A0A6N4V7X7</accession>
<reference evidence="2 3" key="1">
    <citation type="journal article" date="2019" name="Emerg. Microbes Infect.">
        <title>Comprehensive subspecies identification of 175 nontuberculous mycobacteria species based on 7547 genomic profiles.</title>
        <authorList>
            <person name="Matsumoto Y."/>
            <person name="Kinjo T."/>
            <person name="Motooka D."/>
            <person name="Nabeya D."/>
            <person name="Jung N."/>
            <person name="Uechi K."/>
            <person name="Horii T."/>
            <person name="Iida T."/>
            <person name="Fujita J."/>
            <person name="Nakamura S."/>
        </authorList>
    </citation>
    <scope>NUCLEOTIDE SEQUENCE [LARGE SCALE GENOMIC DNA]</scope>
    <source>
        <strain evidence="2 3">JCM 12603</strain>
    </source>
</reference>
<gene>
    <name evidence="2" type="ORF">MPOR_11440</name>
</gene>
<dbReference type="Proteomes" id="UP000466785">
    <property type="component" value="Chromosome"/>
</dbReference>
<evidence type="ECO:0000313" key="2">
    <source>
        <dbReference type="EMBL" id="BBX50118.1"/>
    </source>
</evidence>
<keyword evidence="1" id="KW-0472">Membrane</keyword>
<protein>
    <submittedName>
        <fullName evidence="2">Uncharacterized protein</fullName>
    </submittedName>
</protein>
<keyword evidence="1" id="KW-0812">Transmembrane</keyword>
<feature type="transmembrane region" description="Helical" evidence="1">
    <location>
        <begin position="35"/>
        <end position="55"/>
    </location>
</feature>
<evidence type="ECO:0000256" key="1">
    <source>
        <dbReference type="SAM" id="Phobius"/>
    </source>
</evidence>
<dbReference type="EMBL" id="AP022570">
    <property type="protein sequence ID" value="BBX50118.1"/>
    <property type="molecule type" value="Genomic_DNA"/>
</dbReference>
<keyword evidence="1" id="KW-1133">Transmembrane helix</keyword>
<name>A0A6N4V7X7_9MYCO</name>
<organism evidence="2 3">
    <name type="scientific">Mycolicibacterium poriferae</name>
    <dbReference type="NCBI Taxonomy" id="39694"/>
    <lineage>
        <taxon>Bacteria</taxon>
        <taxon>Bacillati</taxon>
        <taxon>Actinomycetota</taxon>
        <taxon>Actinomycetes</taxon>
        <taxon>Mycobacteriales</taxon>
        <taxon>Mycobacteriaceae</taxon>
        <taxon>Mycolicibacterium</taxon>
    </lineage>
</organism>
<sequence length="92" mass="9521">MRAIWIAGIGGLAIGHILWLAGISAAVATNDVAQWVLVVAGVSLAVGALSGLLGWRAFRGKSLTGEIWAAFLWGLPISPVLLSLIVLGVTYL</sequence>
<dbReference type="KEGG" id="mpof:MPOR_11440"/>
<keyword evidence="3" id="KW-1185">Reference proteome</keyword>
<dbReference type="AlphaFoldDB" id="A0A6N4V7X7"/>
<evidence type="ECO:0000313" key="3">
    <source>
        <dbReference type="Proteomes" id="UP000466785"/>
    </source>
</evidence>